<dbReference type="Proteomes" id="UP001596297">
    <property type="component" value="Unassembled WGS sequence"/>
</dbReference>
<dbReference type="RefSeq" id="WP_380082677.1">
    <property type="nucleotide sequence ID" value="NZ_JBHSWD010000001.1"/>
</dbReference>
<reference evidence="2" key="1">
    <citation type="journal article" date="2019" name="Int. J. Syst. Evol. Microbiol.">
        <title>The Global Catalogue of Microorganisms (GCM) 10K type strain sequencing project: providing services to taxonomists for standard genome sequencing and annotation.</title>
        <authorList>
            <consortium name="The Broad Institute Genomics Platform"/>
            <consortium name="The Broad Institute Genome Sequencing Center for Infectious Disease"/>
            <person name="Wu L."/>
            <person name="Ma J."/>
        </authorList>
    </citation>
    <scope>NUCLEOTIDE SEQUENCE [LARGE SCALE GENOMIC DNA]</scope>
    <source>
        <strain evidence="2">CGMCC 1.15772</strain>
    </source>
</reference>
<gene>
    <name evidence="1" type="ORF">ACFP81_06375</name>
</gene>
<organism evidence="1 2">
    <name type="scientific">Deinococcus lacus</name>
    <dbReference type="NCBI Taxonomy" id="392561"/>
    <lineage>
        <taxon>Bacteria</taxon>
        <taxon>Thermotogati</taxon>
        <taxon>Deinococcota</taxon>
        <taxon>Deinococci</taxon>
        <taxon>Deinococcales</taxon>
        <taxon>Deinococcaceae</taxon>
        <taxon>Deinococcus</taxon>
    </lineage>
</organism>
<proteinExistence type="predicted"/>
<protein>
    <submittedName>
        <fullName evidence="1">Uncharacterized protein</fullName>
    </submittedName>
</protein>
<keyword evidence="2" id="KW-1185">Reference proteome</keyword>
<comment type="caution">
    <text evidence="1">The sequence shown here is derived from an EMBL/GenBank/DDBJ whole genome shotgun (WGS) entry which is preliminary data.</text>
</comment>
<evidence type="ECO:0000313" key="1">
    <source>
        <dbReference type="EMBL" id="MFC6591671.1"/>
    </source>
</evidence>
<evidence type="ECO:0000313" key="2">
    <source>
        <dbReference type="Proteomes" id="UP001596297"/>
    </source>
</evidence>
<sequence>MLRYHWSKLDKEARAELAKPDTGEGIDPQTMLALERFYAEYGLPEFQVRRPITSQARADLRRAMDARRVPSWVLAMVLPGELD</sequence>
<dbReference type="EMBL" id="JBHSWD010000001">
    <property type="protein sequence ID" value="MFC6591671.1"/>
    <property type="molecule type" value="Genomic_DNA"/>
</dbReference>
<name>A0ABW1YBK4_9DEIO</name>
<accession>A0ABW1YBK4</accession>